<dbReference type="InterPro" id="IPR011067">
    <property type="entry name" value="Plasmid_toxin/cell-grow_inhib"/>
</dbReference>
<dbReference type="InterPro" id="IPR013222">
    <property type="entry name" value="Glyco_hyd_98_carb-bd"/>
</dbReference>
<dbReference type="Pfam" id="PF08305">
    <property type="entry name" value="NPCBM"/>
    <property type="match status" value="1"/>
</dbReference>
<feature type="transmembrane region" description="Helical" evidence="3">
    <location>
        <begin position="155"/>
        <end position="177"/>
    </location>
</feature>
<comment type="caution">
    <text evidence="5">The sequence shown here is derived from an EMBL/GenBank/DDBJ whole genome shotgun (WGS) entry which is preliminary data.</text>
</comment>
<dbReference type="SUPFAM" id="SSF50118">
    <property type="entry name" value="Cell growth inhibitor/plasmid maintenance toxic component"/>
    <property type="match status" value="1"/>
</dbReference>
<accession>A0ABP4L1P8</accession>
<keyword evidence="2" id="KW-1277">Toxin-antitoxin system</keyword>
<keyword evidence="3" id="KW-0812">Transmembrane</keyword>
<dbReference type="InterPro" id="IPR008979">
    <property type="entry name" value="Galactose-bd-like_sf"/>
</dbReference>
<dbReference type="Gene3D" id="2.30.30.110">
    <property type="match status" value="1"/>
</dbReference>
<evidence type="ECO:0000256" key="2">
    <source>
        <dbReference type="ARBA" id="ARBA00022649"/>
    </source>
</evidence>
<proteinExistence type="inferred from homology"/>
<feature type="domain" description="Glycosyl hydrolase family 98 putative carbohydrate-binding module" evidence="4">
    <location>
        <begin position="234"/>
        <end position="303"/>
    </location>
</feature>
<dbReference type="Proteomes" id="UP001501470">
    <property type="component" value="Unassembled WGS sequence"/>
</dbReference>
<gene>
    <name evidence="5" type="ORF">GCM10009827_031570</name>
</gene>
<dbReference type="InterPro" id="IPR038637">
    <property type="entry name" value="NPCBM_sf"/>
</dbReference>
<comment type="similarity">
    <text evidence="1">Belongs to the PemK/MazF family.</text>
</comment>
<dbReference type="SUPFAM" id="SSF49785">
    <property type="entry name" value="Galactose-binding domain-like"/>
    <property type="match status" value="1"/>
</dbReference>
<dbReference type="Pfam" id="PF02452">
    <property type="entry name" value="PemK_toxin"/>
    <property type="match status" value="1"/>
</dbReference>
<dbReference type="EMBL" id="BAAAQD010000005">
    <property type="protein sequence ID" value="GAA1514539.1"/>
    <property type="molecule type" value="Genomic_DNA"/>
</dbReference>
<feature type="transmembrane region" description="Helical" evidence="3">
    <location>
        <begin position="6"/>
        <end position="27"/>
    </location>
</feature>
<reference evidence="6" key="1">
    <citation type="journal article" date="2019" name="Int. J. Syst. Evol. Microbiol.">
        <title>The Global Catalogue of Microorganisms (GCM) 10K type strain sequencing project: providing services to taxonomists for standard genome sequencing and annotation.</title>
        <authorList>
            <consortium name="The Broad Institute Genomics Platform"/>
            <consortium name="The Broad Institute Genome Sequencing Center for Infectious Disease"/>
            <person name="Wu L."/>
            <person name="Ma J."/>
        </authorList>
    </citation>
    <scope>NUCLEOTIDE SEQUENCE [LARGE SCALE GENOMIC DNA]</scope>
    <source>
        <strain evidence="6">JCM 15933</strain>
    </source>
</reference>
<protein>
    <recommendedName>
        <fullName evidence="4">Glycosyl hydrolase family 98 putative carbohydrate-binding module domain-containing protein</fullName>
    </recommendedName>
</protein>
<evidence type="ECO:0000313" key="5">
    <source>
        <dbReference type="EMBL" id="GAA1514539.1"/>
    </source>
</evidence>
<evidence type="ECO:0000259" key="4">
    <source>
        <dbReference type="Pfam" id="PF08305"/>
    </source>
</evidence>
<organism evidence="5 6">
    <name type="scientific">Dactylosporangium maewongense</name>
    <dbReference type="NCBI Taxonomy" id="634393"/>
    <lineage>
        <taxon>Bacteria</taxon>
        <taxon>Bacillati</taxon>
        <taxon>Actinomycetota</taxon>
        <taxon>Actinomycetes</taxon>
        <taxon>Micromonosporales</taxon>
        <taxon>Micromonosporaceae</taxon>
        <taxon>Dactylosporangium</taxon>
    </lineage>
</organism>
<keyword evidence="3" id="KW-0472">Membrane</keyword>
<dbReference type="Gene3D" id="2.60.120.1060">
    <property type="entry name" value="NPCBM/NEW2 domain"/>
    <property type="match status" value="1"/>
</dbReference>
<name>A0ABP4L1P8_9ACTN</name>
<keyword evidence="6" id="KW-1185">Reference proteome</keyword>
<keyword evidence="3" id="KW-1133">Transmembrane helix</keyword>
<evidence type="ECO:0000313" key="6">
    <source>
        <dbReference type="Proteomes" id="UP001501470"/>
    </source>
</evidence>
<dbReference type="RefSeq" id="WP_344502639.1">
    <property type="nucleotide sequence ID" value="NZ_BAAAQD010000005.1"/>
</dbReference>
<evidence type="ECO:0000256" key="1">
    <source>
        <dbReference type="ARBA" id="ARBA00007521"/>
    </source>
</evidence>
<evidence type="ECO:0000256" key="3">
    <source>
        <dbReference type="SAM" id="Phobius"/>
    </source>
</evidence>
<dbReference type="InterPro" id="IPR003477">
    <property type="entry name" value="PemK-like"/>
</dbReference>
<sequence>MLANAVFTVGVVLVVAGVVGWIVAGILNRGGSRGAVPQPGEIWWATVPYRDGEGEKRRPALVLAGDGRSYTILKITSQDKSHRHDHIEIPTRTWDRRATYNSFLDLSAPFQLNRLDFANRAGVVDPATWQRVAQQHRVGMPLPAGRSTPSPAIRLLSTLAFVAGLFAICAGTVAPWVNGFRDEMATAARGDMPLHDTGRTASDQGSSGRAYDSTLNGVHFADSTGFWVGCEGKPSAVTFALDGKFKRFTGTAGLDAITPKDVVVKLVVEVDGKDAATVSVSRTASAPLDIDVTAARTLTLSALRTKGTCGNATRPYGAVGDALLHQS</sequence>